<feature type="transmembrane region" description="Helical" evidence="2">
    <location>
        <begin position="120"/>
        <end position="137"/>
    </location>
</feature>
<feature type="transmembrane region" description="Helical" evidence="2">
    <location>
        <begin position="16"/>
        <end position="37"/>
    </location>
</feature>
<reference evidence="3" key="1">
    <citation type="submission" date="2022-07" db="EMBL/GenBank/DDBJ databases">
        <title>The genome of Lyophyllum shimeji provides insight into the initial evolution of ectomycorrhizal fungal genome.</title>
        <authorList>
            <person name="Kobayashi Y."/>
            <person name="Shibata T."/>
            <person name="Hirakawa H."/>
            <person name="Shigenobu S."/>
            <person name="Nishiyama T."/>
            <person name="Yamada A."/>
            <person name="Hasebe M."/>
            <person name="Kawaguchi M."/>
        </authorList>
    </citation>
    <scope>NUCLEOTIDE SEQUENCE</scope>
    <source>
        <strain evidence="3">AT787</strain>
    </source>
</reference>
<dbReference type="EMBL" id="BRPK01000017">
    <property type="protein sequence ID" value="GLB44416.1"/>
    <property type="molecule type" value="Genomic_DNA"/>
</dbReference>
<protein>
    <submittedName>
        <fullName evidence="3">Uncharacterized protein</fullName>
    </submittedName>
</protein>
<feature type="compositionally biased region" description="Polar residues" evidence="1">
    <location>
        <begin position="329"/>
        <end position="349"/>
    </location>
</feature>
<feature type="transmembrane region" description="Helical" evidence="2">
    <location>
        <begin position="58"/>
        <end position="81"/>
    </location>
</feature>
<feature type="transmembrane region" description="Helical" evidence="2">
    <location>
        <begin position="262"/>
        <end position="287"/>
    </location>
</feature>
<feature type="transmembrane region" description="Helical" evidence="2">
    <location>
        <begin position="149"/>
        <end position="174"/>
    </location>
</feature>
<feature type="compositionally biased region" description="Basic and acidic residues" evidence="1">
    <location>
        <begin position="350"/>
        <end position="367"/>
    </location>
</feature>
<dbReference type="AlphaFoldDB" id="A0A9P3Q0C2"/>
<evidence type="ECO:0000313" key="3">
    <source>
        <dbReference type="EMBL" id="GLB44416.1"/>
    </source>
</evidence>
<name>A0A9P3Q0C2_LYOSH</name>
<feature type="region of interest" description="Disordered" evidence="1">
    <location>
        <begin position="318"/>
        <end position="367"/>
    </location>
</feature>
<feature type="transmembrane region" description="Helical" evidence="2">
    <location>
        <begin position="229"/>
        <end position="250"/>
    </location>
</feature>
<gene>
    <name evidence="3" type="ORF">LshimejAT787_1700430</name>
</gene>
<accession>A0A9P3Q0C2</accession>
<evidence type="ECO:0000256" key="2">
    <source>
        <dbReference type="SAM" id="Phobius"/>
    </source>
</evidence>
<keyword evidence="2" id="KW-0812">Transmembrane</keyword>
<keyword evidence="2" id="KW-0472">Membrane</keyword>
<dbReference type="OrthoDB" id="2744793at2759"/>
<feature type="transmembrane region" description="Helical" evidence="2">
    <location>
        <begin position="186"/>
        <end position="209"/>
    </location>
</feature>
<sequence>MTPEELANVTIIGRSLLANVVSVIPATLLYGMFIYLFGHSTAITIHRGLRSWPARVMFITSLTTFILTSLLWGAFIAALLIQLKAGLVDDLAEFAQKRKLAAINAQIFPCMVIENWVDQLVIYISDGIVVWRAWVLFSEERWMMMLPAMLLLASIATGLAYLALMSSLSAFIAVQLRQATITLNLVTANLALSFATNVVATLMILYRLWRHRRIVGVKALGAPSAVQKVLVTLVESGAFYCAVQLPRVILYASPVKPYTPRYYVTQVILTIASMLTSMYPTMVIVLVNQHRTMVEFFGFDTGLGRTRRPIDEEHHPVTLGHLSFARPPTSHTTTHLADMSSTRPEYSDSSIEKRPVSGNNDKEMAPF</sequence>
<keyword evidence="2" id="KW-1133">Transmembrane helix</keyword>
<dbReference type="Proteomes" id="UP001063166">
    <property type="component" value="Unassembled WGS sequence"/>
</dbReference>
<evidence type="ECO:0000256" key="1">
    <source>
        <dbReference type="SAM" id="MobiDB-lite"/>
    </source>
</evidence>
<organism evidence="3 4">
    <name type="scientific">Lyophyllum shimeji</name>
    <name type="common">Hon-shimeji</name>
    <name type="synonym">Tricholoma shimeji</name>
    <dbReference type="NCBI Taxonomy" id="47721"/>
    <lineage>
        <taxon>Eukaryota</taxon>
        <taxon>Fungi</taxon>
        <taxon>Dikarya</taxon>
        <taxon>Basidiomycota</taxon>
        <taxon>Agaricomycotina</taxon>
        <taxon>Agaricomycetes</taxon>
        <taxon>Agaricomycetidae</taxon>
        <taxon>Agaricales</taxon>
        <taxon>Tricholomatineae</taxon>
        <taxon>Lyophyllaceae</taxon>
        <taxon>Lyophyllum</taxon>
    </lineage>
</organism>
<keyword evidence="4" id="KW-1185">Reference proteome</keyword>
<evidence type="ECO:0000313" key="4">
    <source>
        <dbReference type="Proteomes" id="UP001063166"/>
    </source>
</evidence>
<comment type="caution">
    <text evidence="3">The sequence shown here is derived from an EMBL/GenBank/DDBJ whole genome shotgun (WGS) entry which is preliminary data.</text>
</comment>
<proteinExistence type="predicted"/>